<dbReference type="InterPro" id="IPR029063">
    <property type="entry name" value="SAM-dependent_MTases_sf"/>
</dbReference>
<keyword evidence="2" id="KW-0489">Methyltransferase</keyword>
<proteinExistence type="predicted"/>
<evidence type="ECO:0000313" key="2">
    <source>
        <dbReference type="EMBL" id="HGT48350.1"/>
    </source>
</evidence>
<dbReference type="EMBL" id="DSVI01000015">
    <property type="protein sequence ID" value="HGT48350.1"/>
    <property type="molecule type" value="Genomic_DNA"/>
</dbReference>
<dbReference type="GO" id="GO:0032259">
    <property type="term" value="P:methylation"/>
    <property type="evidence" value="ECO:0007669"/>
    <property type="project" value="UniProtKB-KW"/>
</dbReference>
<accession>A0A832DKR4</accession>
<gene>
    <name evidence="2" type="ORF">ENS56_09960</name>
</gene>
<feature type="domain" description="Methyltransferase type 11" evidence="1">
    <location>
        <begin position="37"/>
        <end position="79"/>
    </location>
</feature>
<dbReference type="Pfam" id="PF08241">
    <property type="entry name" value="Methyltransf_11"/>
    <property type="match status" value="1"/>
</dbReference>
<comment type="caution">
    <text evidence="2">The sequence shown here is derived from an EMBL/GenBank/DDBJ whole genome shotgun (WGS) entry which is preliminary data.</text>
</comment>
<dbReference type="Gene3D" id="3.40.50.150">
    <property type="entry name" value="Vaccinia Virus protein VP39"/>
    <property type="match status" value="1"/>
</dbReference>
<keyword evidence="2" id="KW-0808">Transferase</keyword>
<protein>
    <submittedName>
        <fullName evidence="2">Class I SAM-dependent methyltransferase</fullName>
    </submittedName>
</protein>
<sequence>MMKKLNLGCGKDIKEGYINLDIVDYGGNQIHDINSFPYPFEDNTFDEIFASHILEHVNNFNKTITELYRILKPNGILIVYAPFFLNTKYFGDPDHKIPFSIRTFDNYEFIGNRKLKFYEKWKLSHRTNYETGAQFEVLEKKFITSHFPVLKWMDLLVNIEPVIYERFFAGIFSPEEVYFKLRAIK</sequence>
<reference evidence="2" key="1">
    <citation type="journal article" date="2020" name="mSystems">
        <title>Genome- and Community-Level Interaction Insights into Carbon Utilization and Element Cycling Functions of Hydrothermarchaeota in Hydrothermal Sediment.</title>
        <authorList>
            <person name="Zhou Z."/>
            <person name="Liu Y."/>
            <person name="Xu W."/>
            <person name="Pan J."/>
            <person name="Luo Z.H."/>
            <person name="Li M."/>
        </authorList>
    </citation>
    <scope>NUCLEOTIDE SEQUENCE [LARGE SCALE GENOMIC DNA]</scope>
    <source>
        <strain evidence="2">SpSt-500</strain>
    </source>
</reference>
<name>A0A832DKR4_9BACT</name>
<dbReference type="SUPFAM" id="SSF53335">
    <property type="entry name" value="S-adenosyl-L-methionine-dependent methyltransferases"/>
    <property type="match status" value="1"/>
</dbReference>
<organism evidence="2">
    <name type="scientific">Ignavibacterium album</name>
    <dbReference type="NCBI Taxonomy" id="591197"/>
    <lineage>
        <taxon>Bacteria</taxon>
        <taxon>Pseudomonadati</taxon>
        <taxon>Ignavibacteriota</taxon>
        <taxon>Ignavibacteria</taxon>
        <taxon>Ignavibacteriales</taxon>
        <taxon>Ignavibacteriaceae</taxon>
        <taxon>Ignavibacterium</taxon>
    </lineage>
</organism>
<dbReference type="InterPro" id="IPR013216">
    <property type="entry name" value="Methyltransf_11"/>
</dbReference>
<dbReference type="AlphaFoldDB" id="A0A832DKR4"/>
<dbReference type="GO" id="GO:0008757">
    <property type="term" value="F:S-adenosylmethionine-dependent methyltransferase activity"/>
    <property type="evidence" value="ECO:0007669"/>
    <property type="project" value="InterPro"/>
</dbReference>
<evidence type="ECO:0000259" key="1">
    <source>
        <dbReference type="Pfam" id="PF08241"/>
    </source>
</evidence>